<keyword evidence="2" id="KW-1185">Reference proteome</keyword>
<gene>
    <name evidence="1" type="ORF">AFUS01_LOCUS29874</name>
</gene>
<accession>A0A8J2LB73</accession>
<dbReference type="EMBL" id="CAJVCH010449618">
    <property type="protein sequence ID" value="CAG7819424.1"/>
    <property type="molecule type" value="Genomic_DNA"/>
</dbReference>
<reference evidence="1" key="1">
    <citation type="submission" date="2021-06" db="EMBL/GenBank/DDBJ databases">
        <authorList>
            <person name="Hodson N. C."/>
            <person name="Mongue J. A."/>
            <person name="Jaron S. K."/>
        </authorList>
    </citation>
    <scope>NUCLEOTIDE SEQUENCE</scope>
</reference>
<protein>
    <submittedName>
        <fullName evidence="1">Uncharacterized protein</fullName>
    </submittedName>
</protein>
<sequence length="13" mass="1388">FKKDTHIVGGDNG</sequence>
<feature type="non-terminal residue" evidence="1">
    <location>
        <position position="1"/>
    </location>
</feature>
<name>A0A8J2LB73_9HEXA</name>
<comment type="caution">
    <text evidence="1">The sequence shown here is derived from an EMBL/GenBank/DDBJ whole genome shotgun (WGS) entry which is preliminary data.</text>
</comment>
<proteinExistence type="predicted"/>
<evidence type="ECO:0000313" key="1">
    <source>
        <dbReference type="EMBL" id="CAG7819424.1"/>
    </source>
</evidence>
<organism evidence="1 2">
    <name type="scientific">Allacma fusca</name>
    <dbReference type="NCBI Taxonomy" id="39272"/>
    <lineage>
        <taxon>Eukaryota</taxon>
        <taxon>Metazoa</taxon>
        <taxon>Ecdysozoa</taxon>
        <taxon>Arthropoda</taxon>
        <taxon>Hexapoda</taxon>
        <taxon>Collembola</taxon>
        <taxon>Symphypleona</taxon>
        <taxon>Sminthuridae</taxon>
        <taxon>Allacma</taxon>
    </lineage>
</organism>
<evidence type="ECO:0000313" key="2">
    <source>
        <dbReference type="Proteomes" id="UP000708208"/>
    </source>
</evidence>
<dbReference type="Proteomes" id="UP000708208">
    <property type="component" value="Unassembled WGS sequence"/>
</dbReference>